<accession>A0ABY6BFE8</accession>
<feature type="transmembrane region" description="Helical" evidence="6">
    <location>
        <begin position="260"/>
        <end position="282"/>
    </location>
</feature>
<gene>
    <name evidence="8" type="ORF">N4264_00920</name>
</gene>
<dbReference type="Proteomes" id="UP001064632">
    <property type="component" value="Chromosome"/>
</dbReference>
<evidence type="ECO:0000256" key="2">
    <source>
        <dbReference type="ARBA" id="ARBA00022448"/>
    </source>
</evidence>
<keyword evidence="3 6" id="KW-0812">Transmembrane</keyword>
<dbReference type="NCBIfam" id="TIGR00901">
    <property type="entry name" value="2A0125"/>
    <property type="match status" value="1"/>
</dbReference>
<evidence type="ECO:0000256" key="6">
    <source>
        <dbReference type="SAM" id="Phobius"/>
    </source>
</evidence>
<keyword evidence="5 6" id="KW-0472">Membrane</keyword>
<dbReference type="RefSeq" id="WP_261695202.1">
    <property type="nucleotide sequence ID" value="NZ_CP104694.1"/>
</dbReference>
<keyword evidence="4 6" id="KW-1133">Transmembrane helix</keyword>
<evidence type="ECO:0000313" key="8">
    <source>
        <dbReference type="EMBL" id="UXI68242.1"/>
    </source>
</evidence>
<dbReference type="InterPro" id="IPR011701">
    <property type="entry name" value="MFS"/>
</dbReference>
<feature type="domain" description="Major facilitator superfamily (MFS) profile" evidence="7">
    <location>
        <begin position="25"/>
        <end position="442"/>
    </location>
</feature>
<feature type="transmembrane region" description="Helical" evidence="6">
    <location>
        <begin position="390"/>
        <end position="411"/>
    </location>
</feature>
<organism evidence="8 9">
    <name type="scientific">Tahibacter amnicola</name>
    <dbReference type="NCBI Taxonomy" id="2976241"/>
    <lineage>
        <taxon>Bacteria</taxon>
        <taxon>Pseudomonadati</taxon>
        <taxon>Pseudomonadota</taxon>
        <taxon>Gammaproteobacteria</taxon>
        <taxon>Lysobacterales</taxon>
        <taxon>Rhodanobacteraceae</taxon>
        <taxon>Tahibacter</taxon>
    </lineage>
</organism>
<evidence type="ECO:0000256" key="5">
    <source>
        <dbReference type="ARBA" id="ARBA00023136"/>
    </source>
</evidence>
<feature type="transmembrane region" description="Helical" evidence="6">
    <location>
        <begin position="21"/>
        <end position="50"/>
    </location>
</feature>
<feature type="transmembrane region" description="Helical" evidence="6">
    <location>
        <begin position="417"/>
        <end position="436"/>
    </location>
</feature>
<dbReference type="InterPro" id="IPR004752">
    <property type="entry name" value="AmpG_permease/AT-1"/>
</dbReference>
<comment type="subcellular location">
    <subcellularLocation>
        <location evidence="1">Membrane</location>
        <topology evidence="1">Multi-pass membrane protein</topology>
    </subcellularLocation>
</comment>
<keyword evidence="9" id="KW-1185">Reference proteome</keyword>
<dbReference type="PANTHER" id="PTHR12778">
    <property type="entry name" value="SOLUTE CARRIER FAMILY 33 ACETYL-COA TRANSPORTER -RELATED"/>
    <property type="match status" value="1"/>
</dbReference>
<dbReference type="PROSITE" id="PS50850">
    <property type="entry name" value="MFS"/>
    <property type="match status" value="1"/>
</dbReference>
<proteinExistence type="predicted"/>
<dbReference type="Pfam" id="PF07690">
    <property type="entry name" value="MFS_1"/>
    <property type="match status" value="1"/>
</dbReference>
<sequence length="449" mass="48404">MSARPESLARESGFSRLRRAFAQPAALTLCFLGFGAGLPFLLVGVTLGYWFREAGLSLGSIGLVSYISLLYVLKFFWAPLLDRYRAPLFGRLGRRRGWLVLSQLGVVLGLVGMAMVGPTGQLPLFLTFLALTTFAGATQDSVVDAYRIDVAAQEDQAALVTTYSFGYRFGLIAGGAGALYAAQWLDWQRTYLIEASLMLLPLLAIVLSREPAAAVATEQPIDQPLVDQLARGGMPRGLAGVLVAYLAPIIAFFRSNGSALALTLLLFVGLYKLPDQMIGVMAGPFYLDSGFTKAQIATVSKLYGVWLGLAGATLGGVAATLWPIRRGLLVAAFGVALSNFAFLLMWLFPQQLWAFVAAISADNFCQGFAGTVLVAFMSGLADRRFSATQYALLSSLANLPGKLIGGVSGFFVESFGYAAFFAFSALSIIPTLWIFARLRHWMERDRVDG</sequence>
<feature type="transmembrane region" description="Helical" evidence="6">
    <location>
        <begin position="98"/>
        <end position="116"/>
    </location>
</feature>
<dbReference type="PANTHER" id="PTHR12778:SF10">
    <property type="entry name" value="MAJOR FACILITATOR SUPERFAMILY DOMAIN-CONTAINING PROTEIN 3"/>
    <property type="match status" value="1"/>
</dbReference>
<feature type="transmembrane region" description="Helical" evidence="6">
    <location>
        <begin position="197"/>
        <end position="216"/>
    </location>
</feature>
<dbReference type="EMBL" id="CP104694">
    <property type="protein sequence ID" value="UXI68242.1"/>
    <property type="molecule type" value="Genomic_DNA"/>
</dbReference>
<dbReference type="Gene3D" id="1.20.1250.20">
    <property type="entry name" value="MFS general substrate transporter like domains"/>
    <property type="match status" value="1"/>
</dbReference>
<evidence type="ECO:0000259" key="7">
    <source>
        <dbReference type="PROSITE" id="PS50850"/>
    </source>
</evidence>
<evidence type="ECO:0000313" key="9">
    <source>
        <dbReference type="Proteomes" id="UP001064632"/>
    </source>
</evidence>
<reference evidence="8" key="1">
    <citation type="submission" date="2022-09" db="EMBL/GenBank/DDBJ databases">
        <title>Tahibacter sp. nov., isolated from a fresh water.</title>
        <authorList>
            <person name="Baek J.H."/>
            <person name="Lee J.K."/>
            <person name="Kim J.M."/>
            <person name="Jeon C.O."/>
        </authorList>
    </citation>
    <scope>NUCLEOTIDE SEQUENCE</scope>
    <source>
        <strain evidence="8">W38</strain>
    </source>
</reference>
<dbReference type="SUPFAM" id="SSF103473">
    <property type="entry name" value="MFS general substrate transporter"/>
    <property type="match status" value="1"/>
</dbReference>
<evidence type="ECO:0000256" key="3">
    <source>
        <dbReference type="ARBA" id="ARBA00022692"/>
    </source>
</evidence>
<dbReference type="InterPro" id="IPR036259">
    <property type="entry name" value="MFS_trans_sf"/>
</dbReference>
<feature type="transmembrane region" description="Helical" evidence="6">
    <location>
        <begin position="302"/>
        <end position="321"/>
    </location>
</feature>
<feature type="transmembrane region" description="Helical" evidence="6">
    <location>
        <begin position="354"/>
        <end position="378"/>
    </location>
</feature>
<evidence type="ECO:0000256" key="4">
    <source>
        <dbReference type="ARBA" id="ARBA00022989"/>
    </source>
</evidence>
<dbReference type="InterPro" id="IPR020846">
    <property type="entry name" value="MFS_dom"/>
</dbReference>
<name>A0ABY6BFE8_9GAMM</name>
<keyword evidence="2" id="KW-0813">Transport</keyword>
<protein>
    <submittedName>
        <fullName evidence="8">MFS transporter</fullName>
    </submittedName>
</protein>
<feature type="transmembrane region" description="Helical" evidence="6">
    <location>
        <begin position="165"/>
        <end position="185"/>
    </location>
</feature>
<evidence type="ECO:0000256" key="1">
    <source>
        <dbReference type="ARBA" id="ARBA00004141"/>
    </source>
</evidence>
<feature type="transmembrane region" description="Helical" evidence="6">
    <location>
        <begin position="56"/>
        <end position="77"/>
    </location>
</feature>
<feature type="transmembrane region" description="Helical" evidence="6">
    <location>
        <begin position="328"/>
        <end position="348"/>
    </location>
</feature>
<feature type="transmembrane region" description="Helical" evidence="6">
    <location>
        <begin position="236"/>
        <end position="253"/>
    </location>
</feature>